<evidence type="ECO:0000256" key="1">
    <source>
        <dbReference type="ARBA" id="ARBA00022722"/>
    </source>
</evidence>
<keyword evidence="2" id="KW-0378">Hydrolase</keyword>
<proteinExistence type="predicted"/>
<sequence length="255" mass="25851">MLPCGYAVVDLEATGPSPRRHRVLEVAVVLLDAQCRTEQETSTLLDPEGPVGPTHIHGIVRGDTAGAPRFAQIAARLLALLAGRILVGHNVGCDRSFLAAEFARLGTAFPRGPELCTMRLARTYLPALPGHSLRACCAAAGLADFPAHTALGDARATAALLAHYAGRHPARTADGAWAAVLAEAVGAARAAGAAGAGGPDGAAVPVPTGAAQGCAQGVREVPAGVSWRPRTPVVRPVHVDGSGGGMVPRARYGGA</sequence>
<dbReference type="EMBL" id="BAAATA010000027">
    <property type="protein sequence ID" value="GAA2500208.1"/>
    <property type="molecule type" value="Genomic_DNA"/>
</dbReference>
<evidence type="ECO:0000259" key="5">
    <source>
        <dbReference type="SMART" id="SM00479"/>
    </source>
</evidence>
<protein>
    <recommendedName>
        <fullName evidence="5">Exonuclease domain-containing protein</fullName>
    </recommendedName>
</protein>
<feature type="region of interest" description="Disordered" evidence="4">
    <location>
        <begin position="234"/>
        <end position="255"/>
    </location>
</feature>
<dbReference type="PANTHER" id="PTHR30231">
    <property type="entry name" value="DNA POLYMERASE III SUBUNIT EPSILON"/>
    <property type="match status" value="1"/>
</dbReference>
<dbReference type="RefSeq" id="WP_344384630.1">
    <property type="nucleotide sequence ID" value="NZ_BAAATA010000027.1"/>
</dbReference>
<dbReference type="PANTHER" id="PTHR30231:SF4">
    <property type="entry name" value="PROTEIN NEN2"/>
    <property type="match status" value="1"/>
</dbReference>
<evidence type="ECO:0000256" key="3">
    <source>
        <dbReference type="ARBA" id="ARBA00022839"/>
    </source>
</evidence>
<name>A0ABN3ME44_9ACTN</name>
<keyword evidence="3" id="KW-0269">Exonuclease</keyword>
<evidence type="ECO:0000256" key="2">
    <source>
        <dbReference type="ARBA" id="ARBA00022801"/>
    </source>
</evidence>
<dbReference type="Proteomes" id="UP001501358">
    <property type="component" value="Unassembled WGS sequence"/>
</dbReference>
<keyword evidence="7" id="KW-1185">Reference proteome</keyword>
<comment type="caution">
    <text evidence="6">The sequence shown here is derived from an EMBL/GenBank/DDBJ whole genome shotgun (WGS) entry which is preliminary data.</text>
</comment>
<keyword evidence="1" id="KW-0540">Nuclease</keyword>
<dbReference type="InterPro" id="IPR036397">
    <property type="entry name" value="RNaseH_sf"/>
</dbReference>
<dbReference type="Gene3D" id="3.30.420.10">
    <property type="entry name" value="Ribonuclease H-like superfamily/Ribonuclease H"/>
    <property type="match status" value="1"/>
</dbReference>
<evidence type="ECO:0000313" key="7">
    <source>
        <dbReference type="Proteomes" id="UP001501358"/>
    </source>
</evidence>
<accession>A0ABN3ME44</accession>
<dbReference type="Pfam" id="PF00929">
    <property type="entry name" value="RNase_T"/>
    <property type="match status" value="1"/>
</dbReference>
<organism evidence="6 7">
    <name type="scientific">Streptomyces thermolineatus</name>
    <dbReference type="NCBI Taxonomy" id="44033"/>
    <lineage>
        <taxon>Bacteria</taxon>
        <taxon>Bacillati</taxon>
        <taxon>Actinomycetota</taxon>
        <taxon>Actinomycetes</taxon>
        <taxon>Kitasatosporales</taxon>
        <taxon>Streptomycetaceae</taxon>
        <taxon>Streptomyces</taxon>
    </lineage>
</organism>
<reference evidence="6 7" key="1">
    <citation type="journal article" date="2019" name="Int. J. Syst. Evol. Microbiol.">
        <title>The Global Catalogue of Microorganisms (GCM) 10K type strain sequencing project: providing services to taxonomists for standard genome sequencing and annotation.</title>
        <authorList>
            <consortium name="The Broad Institute Genomics Platform"/>
            <consortium name="The Broad Institute Genome Sequencing Center for Infectious Disease"/>
            <person name="Wu L."/>
            <person name="Ma J."/>
        </authorList>
    </citation>
    <scope>NUCLEOTIDE SEQUENCE [LARGE SCALE GENOMIC DNA]</scope>
    <source>
        <strain evidence="6 7">JCM 6307</strain>
    </source>
</reference>
<gene>
    <name evidence="6" type="ORF">GCM10010406_40920</name>
</gene>
<dbReference type="InterPro" id="IPR012337">
    <property type="entry name" value="RNaseH-like_sf"/>
</dbReference>
<dbReference type="InterPro" id="IPR013520">
    <property type="entry name" value="Ribonucl_H"/>
</dbReference>
<feature type="domain" description="Exonuclease" evidence="5">
    <location>
        <begin position="5"/>
        <end position="170"/>
    </location>
</feature>
<dbReference type="SUPFAM" id="SSF53098">
    <property type="entry name" value="Ribonuclease H-like"/>
    <property type="match status" value="1"/>
</dbReference>
<evidence type="ECO:0000313" key="6">
    <source>
        <dbReference type="EMBL" id="GAA2500208.1"/>
    </source>
</evidence>
<dbReference type="SMART" id="SM00479">
    <property type="entry name" value="EXOIII"/>
    <property type="match status" value="1"/>
</dbReference>
<dbReference type="CDD" id="cd06127">
    <property type="entry name" value="DEDDh"/>
    <property type="match status" value="1"/>
</dbReference>
<evidence type="ECO:0000256" key="4">
    <source>
        <dbReference type="SAM" id="MobiDB-lite"/>
    </source>
</evidence>